<name>A0ABQ9KPU3_HEVBR</name>
<feature type="region of interest" description="Disordered" evidence="1">
    <location>
        <begin position="1"/>
        <end position="22"/>
    </location>
</feature>
<dbReference type="Proteomes" id="UP001174677">
    <property type="component" value="Chromosome 16"/>
</dbReference>
<evidence type="ECO:0008006" key="4">
    <source>
        <dbReference type="Google" id="ProtNLM"/>
    </source>
</evidence>
<proteinExistence type="predicted"/>
<sequence>MVRASAASSSSSMKSSEPEVLERKRLKKLSFSNNLLSETPAKTHSPLTPSKVVLKHHGKDILRKSQRKNRFLFSFPGFLAPIAAGGKIGDLKDLGTRNPILYLHFPQGEMKLFGTIVYPKNRYLTLQFSRGGKNVLCEDYFDSMIVFSDAWWIGTKEENPEEAQLDFPKQMFEGQGQQVEYDFKGGAGAASVNKEVVHKSGIKYVEIETPETELENDLSDDKNNLNDLMETAQTRHSERTAGKTFKFAEASSGDDSVESIVADVAKEEGEEEKNVKSNTSSAIVLDFENEGAIEGNYSSGKIQACAMLGTKFKKLSESAVLRTSNEHSESHSNHGSLVQATISTLFNKAHGKRKVEEKNEPRKSRKSPSSKVSDQKVQLANSRRRIDQAGGPRKRGKANEGKKAGAVTKAKMKVYEVGDDDIEEFSSSTQSQDTDGSDENWAA</sequence>
<feature type="compositionally biased region" description="Low complexity" evidence="1">
    <location>
        <begin position="1"/>
        <end position="15"/>
    </location>
</feature>
<accession>A0ABQ9KPU3</accession>
<reference evidence="2" key="1">
    <citation type="journal article" date="2023" name="Plant Biotechnol. J.">
        <title>Chromosome-level wild Hevea brasiliensis genome provides new tools for genomic-assisted breeding and valuable loci to elevate rubber yield.</title>
        <authorList>
            <person name="Cheng H."/>
            <person name="Song X."/>
            <person name="Hu Y."/>
            <person name="Wu T."/>
            <person name="Yang Q."/>
            <person name="An Z."/>
            <person name="Feng S."/>
            <person name="Deng Z."/>
            <person name="Wu W."/>
            <person name="Zeng X."/>
            <person name="Tu M."/>
            <person name="Wang X."/>
            <person name="Huang H."/>
        </authorList>
    </citation>
    <scope>NUCLEOTIDE SEQUENCE</scope>
    <source>
        <strain evidence="2">MT/VB/25A 57/8</strain>
    </source>
</reference>
<comment type="caution">
    <text evidence="2">The sequence shown here is derived from an EMBL/GenBank/DDBJ whole genome shotgun (WGS) entry which is preliminary data.</text>
</comment>
<protein>
    <recommendedName>
        <fullName evidence="4">DNA-binding protein RHL1</fullName>
    </recommendedName>
</protein>
<evidence type="ECO:0000313" key="3">
    <source>
        <dbReference type="Proteomes" id="UP001174677"/>
    </source>
</evidence>
<feature type="region of interest" description="Disordered" evidence="1">
    <location>
        <begin position="348"/>
        <end position="443"/>
    </location>
</feature>
<dbReference type="PANTHER" id="PTHR35698:SF2">
    <property type="entry name" value="DNA-BINDING PROTEIN RHL1"/>
    <property type="match status" value="1"/>
</dbReference>
<keyword evidence="3" id="KW-1185">Reference proteome</keyword>
<organism evidence="2 3">
    <name type="scientific">Hevea brasiliensis</name>
    <name type="common">Para rubber tree</name>
    <name type="synonym">Siphonia brasiliensis</name>
    <dbReference type="NCBI Taxonomy" id="3981"/>
    <lineage>
        <taxon>Eukaryota</taxon>
        <taxon>Viridiplantae</taxon>
        <taxon>Streptophyta</taxon>
        <taxon>Embryophyta</taxon>
        <taxon>Tracheophyta</taxon>
        <taxon>Spermatophyta</taxon>
        <taxon>Magnoliopsida</taxon>
        <taxon>eudicotyledons</taxon>
        <taxon>Gunneridae</taxon>
        <taxon>Pentapetalae</taxon>
        <taxon>rosids</taxon>
        <taxon>fabids</taxon>
        <taxon>Malpighiales</taxon>
        <taxon>Euphorbiaceae</taxon>
        <taxon>Crotonoideae</taxon>
        <taxon>Micrandreae</taxon>
        <taxon>Hevea</taxon>
    </lineage>
</organism>
<dbReference type="PANTHER" id="PTHR35698">
    <property type="entry name" value="DNA-BINDING PROTEIN RHL1"/>
    <property type="match status" value="1"/>
</dbReference>
<evidence type="ECO:0000313" key="2">
    <source>
        <dbReference type="EMBL" id="KAJ9145729.1"/>
    </source>
</evidence>
<gene>
    <name evidence="2" type="ORF">P3X46_028075</name>
</gene>
<dbReference type="InterPro" id="IPR038859">
    <property type="entry name" value="RHL1"/>
</dbReference>
<dbReference type="EMBL" id="JARPOI010000016">
    <property type="protein sequence ID" value="KAJ9145729.1"/>
    <property type="molecule type" value="Genomic_DNA"/>
</dbReference>
<evidence type="ECO:0000256" key="1">
    <source>
        <dbReference type="SAM" id="MobiDB-lite"/>
    </source>
</evidence>